<dbReference type="RefSeq" id="WP_058634957.1">
    <property type="nucleotide sequence ID" value="NZ_LDPZ01000020.1"/>
</dbReference>
<keyword evidence="2" id="KW-0677">Repeat</keyword>
<organism evidence="4 5">
    <name type="scientific">Aureimonas ureilytica</name>
    <dbReference type="NCBI Taxonomy" id="401562"/>
    <lineage>
        <taxon>Bacteria</taxon>
        <taxon>Pseudomonadati</taxon>
        <taxon>Pseudomonadota</taxon>
        <taxon>Alphaproteobacteria</taxon>
        <taxon>Hyphomicrobiales</taxon>
        <taxon>Aurantimonadaceae</taxon>
        <taxon>Aureimonas</taxon>
    </lineage>
</organism>
<dbReference type="InterPro" id="IPR001347">
    <property type="entry name" value="SIS_dom"/>
</dbReference>
<keyword evidence="4" id="KW-0808">Transferase</keyword>
<dbReference type="PANTHER" id="PTHR10937">
    <property type="entry name" value="GLUCOSAMINE--FRUCTOSE-6-PHOSPHATE AMINOTRANSFERASE, ISOMERIZING"/>
    <property type="match status" value="1"/>
</dbReference>
<evidence type="ECO:0000256" key="2">
    <source>
        <dbReference type="ARBA" id="ARBA00022737"/>
    </source>
</evidence>
<sequence length="341" mass="35426">MSEASTTTFMRRETDEAAEVVARLLEREGRAIADLGARLRMMPPAAIVTSARGSSDHAASYLKYAVEISLGLPVASIGPSVASVYGAQLRLPGGVVFSVSQSGQSPDILALQANARRGGALAVALLNRTDSPLAEGADIVIPLHAGEEHSVAATKSFVASVAAAAAITAVWTGDEALERAVRDLPAAIARSARMDWTPALERLVTARSLFTVGRGPAFAIALEAALKCKETAGLHAEAFSAAEVAHGPMQIVGPDVPILAFVPADAAEQSSLAALKRLRAFGGAVFAVGEGRDLPSAATGHGLTDSIPMIVAFYVMAEALARRRGYDPDRPAKLRKVTETL</sequence>
<proteinExistence type="predicted"/>
<dbReference type="CDD" id="cd05009">
    <property type="entry name" value="SIS_GlmS_GlmD_2"/>
    <property type="match status" value="1"/>
</dbReference>
<dbReference type="SUPFAM" id="SSF53697">
    <property type="entry name" value="SIS domain"/>
    <property type="match status" value="1"/>
</dbReference>
<dbReference type="AlphaFoldDB" id="A0A175R992"/>
<dbReference type="PANTHER" id="PTHR10937:SF8">
    <property type="entry name" value="AMINOTRANSFERASE-RELATED"/>
    <property type="match status" value="1"/>
</dbReference>
<evidence type="ECO:0000313" key="5">
    <source>
        <dbReference type="Proteomes" id="UP000078272"/>
    </source>
</evidence>
<dbReference type="InterPro" id="IPR046348">
    <property type="entry name" value="SIS_dom_sf"/>
</dbReference>
<gene>
    <name evidence="4" type="ORF">NS226_10165</name>
</gene>
<dbReference type="PATRIC" id="fig|401562.3.peg.1507"/>
<dbReference type="OrthoDB" id="9761808at2"/>
<comment type="caution">
    <text evidence="4">The sequence shown here is derived from an EMBL/GenBank/DDBJ whole genome shotgun (WGS) entry which is preliminary data.</text>
</comment>
<dbReference type="GO" id="GO:0008483">
    <property type="term" value="F:transaminase activity"/>
    <property type="evidence" value="ECO:0007669"/>
    <property type="project" value="UniProtKB-KW"/>
</dbReference>
<evidence type="ECO:0000259" key="3">
    <source>
        <dbReference type="PROSITE" id="PS51464"/>
    </source>
</evidence>
<dbReference type="Proteomes" id="UP000078272">
    <property type="component" value="Unassembled WGS sequence"/>
</dbReference>
<dbReference type="EMBL" id="LDPZ01000020">
    <property type="protein sequence ID" value="KTQ95838.1"/>
    <property type="molecule type" value="Genomic_DNA"/>
</dbReference>
<keyword evidence="1 4" id="KW-0032">Aminotransferase</keyword>
<dbReference type="PROSITE" id="PS51464">
    <property type="entry name" value="SIS"/>
    <property type="match status" value="2"/>
</dbReference>
<dbReference type="GO" id="GO:1901135">
    <property type="term" value="P:carbohydrate derivative metabolic process"/>
    <property type="evidence" value="ECO:0007669"/>
    <property type="project" value="InterPro"/>
</dbReference>
<feature type="domain" description="SIS" evidence="3">
    <location>
        <begin position="37"/>
        <end position="176"/>
    </location>
</feature>
<dbReference type="InterPro" id="IPR035490">
    <property type="entry name" value="GlmS/FrlB_SIS"/>
</dbReference>
<evidence type="ECO:0000256" key="1">
    <source>
        <dbReference type="ARBA" id="ARBA00022576"/>
    </source>
</evidence>
<dbReference type="STRING" id="401562.NS365_16920"/>
<dbReference type="Pfam" id="PF01380">
    <property type="entry name" value="SIS"/>
    <property type="match status" value="2"/>
</dbReference>
<evidence type="ECO:0000313" key="4">
    <source>
        <dbReference type="EMBL" id="KTQ95838.1"/>
    </source>
</evidence>
<dbReference type="Gene3D" id="3.40.50.10490">
    <property type="entry name" value="Glucose-6-phosphate isomerase like protein, domain 1"/>
    <property type="match status" value="2"/>
</dbReference>
<dbReference type="GO" id="GO:0097367">
    <property type="term" value="F:carbohydrate derivative binding"/>
    <property type="evidence" value="ECO:0007669"/>
    <property type="project" value="InterPro"/>
</dbReference>
<dbReference type="InterPro" id="IPR035466">
    <property type="entry name" value="GlmS/AgaS_SIS"/>
</dbReference>
<reference evidence="4 5" key="1">
    <citation type="journal article" date="2016" name="Front. Microbiol.">
        <title>Genomic Resource of Rice Seed Associated Bacteria.</title>
        <authorList>
            <person name="Midha S."/>
            <person name="Bansal K."/>
            <person name="Sharma S."/>
            <person name="Kumar N."/>
            <person name="Patil P.P."/>
            <person name="Chaudhry V."/>
            <person name="Patil P.B."/>
        </authorList>
    </citation>
    <scope>NUCLEOTIDE SEQUENCE [LARGE SCALE GENOMIC DNA]</scope>
    <source>
        <strain evidence="4 5">NS226</strain>
    </source>
</reference>
<name>A0A175R992_9HYPH</name>
<feature type="domain" description="SIS" evidence="3">
    <location>
        <begin position="199"/>
        <end position="331"/>
    </location>
</feature>
<dbReference type="CDD" id="cd05008">
    <property type="entry name" value="SIS_GlmS_GlmD_1"/>
    <property type="match status" value="1"/>
</dbReference>
<protein>
    <submittedName>
        <fullName evidence="4">Aminotransferase</fullName>
    </submittedName>
</protein>
<accession>A0A175R992</accession>